<proteinExistence type="predicted"/>
<feature type="signal peptide" evidence="1">
    <location>
        <begin position="1"/>
        <end position="26"/>
    </location>
</feature>
<evidence type="ECO:0000313" key="3">
    <source>
        <dbReference type="Proteomes" id="UP001500301"/>
    </source>
</evidence>
<keyword evidence="3" id="KW-1185">Reference proteome</keyword>
<accession>A0ABP6VCV7</accession>
<keyword evidence="1" id="KW-0732">Signal</keyword>
<evidence type="ECO:0000256" key="1">
    <source>
        <dbReference type="SAM" id="SignalP"/>
    </source>
</evidence>
<name>A0ABP6VCV7_9ACTN</name>
<gene>
    <name evidence="2" type="ORF">GCM10022263_22220</name>
</gene>
<comment type="caution">
    <text evidence="2">The sequence shown here is derived from an EMBL/GenBank/DDBJ whole genome shotgun (WGS) entry which is preliminary data.</text>
</comment>
<protein>
    <submittedName>
        <fullName evidence="2">Uncharacterized protein</fullName>
    </submittedName>
</protein>
<evidence type="ECO:0000313" key="2">
    <source>
        <dbReference type="EMBL" id="GAA3533401.1"/>
    </source>
</evidence>
<dbReference type="Proteomes" id="UP001500301">
    <property type="component" value="Unassembled WGS sequence"/>
</dbReference>
<organism evidence="2 3">
    <name type="scientific">Nocardioides daeguensis</name>
    <dbReference type="NCBI Taxonomy" id="908359"/>
    <lineage>
        <taxon>Bacteria</taxon>
        <taxon>Bacillati</taxon>
        <taxon>Actinomycetota</taxon>
        <taxon>Actinomycetes</taxon>
        <taxon>Propionibacteriales</taxon>
        <taxon>Nocardioidaceae</taxon>
        <taxon>Nocardioides</taxon>
    </lineage>
</organism>
<reference evidence="3" key="1">
    <citation type="journal article" date="2019" name="Int. J. Syst. Evol. Microbiol.">
        <title>The Global Catalogue of Microorganisms (GCM) 10K type strain sequencing project: providing services to taxonomists for standard genome sequencing and annotation.</title>
        <authorList>
            <consortium name="The Broad Institute Genomics Platform"/>
            <consortium name="The Broad Institute Genome Sequencing Center for Infectious Disease"/>
            <person name="Wu L."/>
            <person name="Ma J."/>
        </authorList>
    </citation>
    <scope>NUCLEOTIDE SEQUENCE [LARGE SCALE GENOMIC DNA]</scope>
    <source>
        <strain evidence="3">JCM 17460</strain>
    </source>
</reference>
<dbReference type="EMBL" id="BAABBB010000009">
    <property type="protein sequence ID" value="GAA3533401.1"/>
    <property type="molecule type" value="Genomic_DNA"/>
</dbReference>
<dbReference type="PROSITE" id="PS51257">
    <property type="entry name" value="PROKAR_LIPOPROTEIN"/>
    <property type="match status" value="1"/>
</dbReference>
<sequence length="248" mass="25865">MMGPMRIPGRLSLVLVLLGSSGSGCALLDGSSRLEEALEYLPADATTVTFADHPTDPTDDWPAFLTDAGIDADDLEWEATGTRNGRLARVWKTTDDLDFDTVAADLVDTGHPRSGADDRPVFTTDTASFALVPDEHLVVSGDDLATLLDVVTDDTDSLADAGSFADLLDHSGDQDGLEYAALTLAVASGGGCDLAAAALFVPGDAPVRAVLLPEEGEPQVEEDFADRATAIEAFAQRTDPFGCPTPGA</sequence>
<feature type="chain" id="PRO_5046886352" evidence="1">
    <location>
        <begin position="27"/>
        <end position="248"/>
    </location>
</feature>